<dbReference type="GeneTree" id="ENSGT00940000167496"/>
<evidence type="ECO:0000313" key="2">
    <source>
        <dbReference type="Proteomes" id="UP000694561"/>
    </source>
</evidence>
<name>A0A8C6F6K2_MONMO</name>
<keyword evidence="2" id="KW-1185">Reference proteome</keyword>
<reference evidence="1" key="1">
    <citation type="submission" date="2025-08" db="UniProtKB">
        <authorList>
            <consortium name="Ensembl"/>
        </authorList>
    </citation>
    <scope>IDENTIFICATION</scope>
</reference>
<dbReference type="Ensembl" id="ENSMMNT00015014554.1">
    <property type="protein sequence ID" value="ENSMMNP00015013269.1"/>
    <property type="gene ID" value="ENSMMNG00015009815.1"/>
</dbReference>
<organism evidence="1 2">
    <name type="scientific">Monodon monoceros</name>
    <name type="common">Narwhal</name>
    <name type="synonym">Ceratodon monodon</name>
    <dbReference type="NCBI Taxonomy" id="40151"/>
    <lineage>
        <taxon>Eukaryota</taxon>
        <taxon>Metazoa</taxon>
        <taxon>Chordata</taxon>
        <taxon>Craniata</taxon>
        <taxon>Vertebrata</taxon>
        <taxon>Euteleostomi</taxon>
        <taxon>Mammalia</taxon>
        <taxon>Eutheria</taxon>
        <taxon>Laurasiatheria</taxon>
        <taxon>Artiodactyla</taxon>
        <taxon>Whippomorpha</taxon>
        <taxon>Cetacea</taxon>
        <taxon>Odontoceti</taxon>
        <taxon>Monodontidae</taxon>
        <taxon>Monodon</taxon>
    </lineage>
</organism>
<dbReference type="AlphaFoldDB" id="A0A8C6F6K2"/>
<proteinExistence type="predicted"/>
<reference evidence="1" key="2">
    <citation type="submission" date="2025-09" db="UniProtKB">
        <authorList>
            <consortium name="Ensembl"/>
        </authorList>
    </citation>
    <scope>IDENTIFICATION</scope>
</reference>
<sequence length="74" mass="8138">MANVILGRQYRLILPKKAQKLHPVLQKPSVFGNDPEHDDEHVEIGTIPSALTCRLYVFLPTSGLSAAYNHTIGG</sequence>
<dbReference type="Proteomes" id="UP000694561">
    <property type="component" value="Unplaced"/>
</dbReference>
<accession>A0A8C6F6K2</accession>
<evidence type="ECO:0000313" key="1">
    <source>
        <dbReference type="Ensembl" id="ENSMMNP00015013269.1"/>
    </source>
</evidence>
<protein>
    <submittedName>
        <fullName evidence="1">Uncharacterized protein</fullName>
    </submittedName>
</protein>